<protein>
    <recommendedName>
        <fullName evidence="4">Alginate export domain-containing protein</fullName>
    </recommendedName>
</protein>
<keyword evidence="1" id="KW-0732">Signal</keyword>
<evidence type="ECO:0008006" key="4">
    <source>
        <dbReference type="Google" id="ProtNLM"/>
    </source>
</evidence>
<dbReference type="EMBL" id="QOVG01000007">
    <property type="protein sequence ID" value="NDK39422.1"/>
    <property type="molecule type" value="Genomic_DNA"/>
</dbReference>
<comment type="caution">
    <text evidence="2">The sequence shown here is derived from an EMBL/GenBank/DDBJ whole genome shotgun (WGS) entry which is preliminary data.</text>
</comment>
<name>A0ABX0ACW8_9GAMM</name>
<dbReference type="RefSeq" id="WP_162349999.1">
    <property type="nucleotide sequence ID" value="NZ_QOVG01000007.1"/>
</dbReference>
<gene>
    <name evidence="2" type="ORF">DT603_11265</name>
</gene>
<organism evidence="2 3">
    <name type="scientific">Pseudoxanthomonas gei</name>
    <dbReference type="NCBI Taxonomy" id="1383030"/>
    <lineage>
        <taxon>Bacteria</taxon>
        <taxon>Pseudomonadati</taxon>
        <taxon>Pseudomonadota</taxon>
        <taxon>Gammaproteobacteria</taxon>
        <taxon>Lysobacterales</taxon>
        <taxon>Lysobacteraceae</taxon>
        <taxon>Pseudoxanthomonas</taxon>
    </lineage>
</organism>
<feature type="signal peptide" evidence="1">
    <location>
        <begin position="1"/>
        <end position="20"/>
    </location>
</feature>
<reference evidence="2 3" key="1">
    <citation type="submission" date="2018-07" db="EMBL/GenBank/DDBJ databases">
        <title>Whole genome Sequencing of Pseudoxanthomonas gei KCTC 32298 (T).</title>
        <authorList>
            <person name="Kumar S."/>
            <person name="Bansal K."/>
            <person name="Kaur A."/>
            <person name="Patil P."/>
            <person name="Sharma S."/>
            <person name="Patil P.B."/>
        </authorList>
    </citation>
    <scope>NUCLEOTIDE SEQUENCE [LARGE SCALE GENOMIC DNA]</scope>
    <source>
        <strain evidence="2 3">KCTC 32298</strain>
    </source>
</reference>
<accession>A0ABX0ACW8</accession>
<evidence type="ECO:0000256" key="1">
    <source>
        <dbReference type="SAM" id="SignalP"/>
    </source>
</evidence>
<feature type="chain" id="PRO_5045931838" description="Alginate export domain-containing protein" evidence="1">
    <location>
        <begin position="21"/>
        <end position="305"/>
    </location>
</feature>
<keyword evidence="3" id="KW-1185">Reference proteome</keyword>
<dbReference type="Proteomes" id="UP001429354">
    <property type="component" value="Unassembled WGS sequence"/>
</dbReference>
<evidence type="ECO:0000313" key="2">
    <source>
        <dbReference type="EMBL" id="NDK39422.1"/>
    </source>
</evidence>
<sequence>MKPAILALTFALGLGLAAEAAADDAPGQALRPELWFSSDADGNETSKQALGWDLRRVDEDHWLGVKLEHARFAGDDWSRSENRLYGRAAGGRGNWRWKVDAGTNGEDLLGSASLHSQDARRKEFFIERELLETRQGVERDLMLTFAGAAIDLPLGARWTATALAGLQDFGSGTNLRTHMRGNLVFAALPEQGISVQVRTRYFRNSVAHEGDYYSPEWHGEALGVLALRRNRGGYQWRAIIGAGRQRNDAESWRSARLLEVGVDTPHWKKAWLRANAGYRDTPVVGQTGNGTYAYRFASIEAVIDL</sequence>
<evidence type="ECO:0000313" key="3">
    <source>
        <dbReference type="Proteomes" id="UP001429354"/>
    </source>
</evidence>
<proteinExistence type="predicted"/>